<dbReference type="PROSITE" id="PS51733">
    <property type="entry name" value="BPL_LPL_CATALYTIC"/>
    <property type="match status" value="1"/>
</dbReference>
<dbReference type="PROSITE" id="PS50926">
    <property type="entry name" value="TRAM"/>
    <property type="match status" value="1"/>
</dbReference>
<reference evidence="4" key="1">
    <citation type="submission" date="2020-05" db="EMBL/GenBank/DDBJ databases">
        <authorList>
            <person name="Chiriac C."/>
            <person name="Salcher M."/>
            <person name="Ghai R."/>
            <person name="Kavagutti S V."/>
        </authorList>
    </citation>
    <scope>NUCLEOTIDE SEQUENCE</scope>
</reference>
<accession>A0A6J6F9K5</accession>
<feature type="domain" description="TRAM" evidence="2">
    <location>
        <begin position="181"/>
        <end position="228"/>
    </location>
</feature>
<dbReference type="Gene3D" id="2.30.30.100">
    <property type="match status" value="1"/>
</dbReference>
<protein>
    <submittedName>
        <fullName evidence="4">Unannotated protein</fullName>
    </submittedName>
</protein>
<name>A0A6J6F9K5_9ZZZZ</name>
<keyword evidence="1" id="KW-0436">Ligase</keyword>
<evidence type="ECO:0000313" key="4">
    <source>
        <dbReference type="EMBL" id="CAB4585346.1"/>
    </source>
</evidence>
<dbReference type="SUPFAM" id="SSF55681">
    <property type="entry name" value="Class II aaRS and biotin synthetases"/>
    <property type="match status" value="1"/>
</dbReference>
<dbReference type="PANTHER" id="PTHR12835">
    <property type="entry name" value="BIOTIN PROTEIN LIGASE"/>
    <property type="match status" value="1"/>
</dbReference>
<evidence type="ECO:0000259" key="2">
    <source>
        <dbReference type="PROSITE" id="PS50926"/>
    </source>
</evidence>
<dbReference type="GO" id="GO:0005737">
    <property type="term" value="C:cytoplasm"/>
    <property type="evidence" value="ECO:0007669"/>
    <property type="project" value="TreeGrafter"/>
</dbReference>
<dbReference type="NCBIfam" id="TIGR00121">
    <property type="entry name" value="birA_ligase"/>
    <property type="match status" value="1"/>
</dbReference>
<dbReference type="GO" id="GO:0004077">
    <property type="term" value="F:biotin--[biotin carboxyl-carrier protein] ligase activity"/>
    <property type="evidence" value="ECO:0007669"/>
    <property type="project" value="InterPro"/>
</dbReference>
<dbReference type="InterPro" id="IPR004408">
    <property type="entry name" value="Biotin_CoA_COase_ligase"/>
</dbReference>
<dbReference type="InterPro" id="IPR004143">
    <property type="entry name" value="BPL_LPL_catalytic"/>
</dbReference>
<proteinExistence type="predicted"/>
<dbReference type="Gene3D" id="3.30.930.10">
    <property type="entry name" value="Bira Bifunctional Protein, Domain 2"/>
    <property type="match status" value="1"/>
</dbReference>
<dbReference type="EMBL" id="CAEZUB010000015">
    <property type="protein sequence ID" value="CAB4585346.1"/>
    <property type="molecule type" value="Genomic_DNA"/>
</dbReference>
<dbReference type="PANTHER" id="PTHR12835:SF5">
    <property type="entry name" value="BIOTIN--PROTEIN LIGASE"/>
    <property type="match status" value="1"/>
</dbReference>
<dbReference type="CDD" id="cd16442">
    <property type="entry name" value="BPL"/>
    <property type="match status" value="1"/>
</dbReference>
<gene>
    <name evidence="4" type="ORF">UFOPK1775_00261</name>
</gene>
<sequence length="228" mass="24311">MVDLTASTQSDLAELAMAGNAKNGDVIVAEYQSSGRGRLDRTFEAPKGAALLFSLYLTPKRSASDWGFIAHLAALSMRDVFTQNLNGEAKLKWPNDILIDDKKVAGLIAQIAGTGIVVGIGLNVGMSSEELPVSTATSLAIAGSSQLDRNEILGQFLTLFASRYEEWDSGRDFTSDYSKASATLGKEVQIQVEGRENRSGLAQSISKTGALILADGFEVNVGDVVHLR</sequence>
<evidence type="ECO:0000259" key="3">
    <source>
        <dbReference type="PROSITE" id="PS51733"/>
    </source>
</evidence>
<dbReference type="Pfam" id="PF03099">
    <property type="entry name" value="BPL_LplA_LipB"/>
    <property type="match status" value="1"/>
</dbReference>
<evidence type="ECO:0000256" key="1">
    <source>
        <dbReference type="ARBA" id="ARBA00022598"/>
    </source>
</evidence>
<feature type="domain" description="BPL/LPL catalytic" evidence="3">
    <location>
        <begin position="1"/>
        <end position="168"/>
    </location>
</feature>
<dbReference type="InterPro" id="IPR045864">
    <property type="entry name" value="aa-tRNA-synth_II/BPL/LPL"/>
</dbReference>
<dbReference type="InterPro" id="IPR002792">
    <property type="entry name" value="TRAM_dom"/>
</dbReference>
<dbReference type="AlphaFoldDB" id="A0A6J6F9K5"/>
<organism evidence="4">
    <name type="scientific">freshwater metagenome</name>
    <dbReference type="NCBI Taxonomy" id="449393"/>
    <lineage>
        <taxon>unclassified sequences</taxon>
        <taxon>metagenomes</taxon>
        <taxon>ecological metagenomes</taxon>
    </lineage>
</organism>